<dbReference type="Gene3D" id="2.40.50.140">
    <property type="entry name" value="Nucleic acid-binding proteins"/>
    <property type="match status" value="1"/>
</dbReference>
<accession>A0A4Q8BB40</accession>
<name>A0A4Q8BB40_9ACTN</name>
<evidence type="ECO:0000313" key="3">
    <source>
        <dbReference type="Proteomes" id="UP000294114"/>
    </source>
</evidence>
<gene>
    <name evidence="2" type="ORF">EV384_2898</name>
</gene>
<protein>
    <recommendedName>
        <fullName evidence="4">ATP-dependent DNA ligase</fullName>
    </recommendedName>
</protein>
<feature type="region of interest" description="Disordered" evidence="1">
    <location>
        <begin position="100"/>
        <end position="121"/>
    </location>
</feature>
<sequence length="121" mass="13804">MDRRGRLRYTGRMHPLATPQRLELATLLSPLRLPRRGAVTHPWPEPLPAARSGQVDRPEPLPYIQVEPTVVADIEVDTAYEHHRWRHRVRYARPRTDRSVGDVPLVLGEGEDPFPDYAGSA</sequence>
<dbReference type="Proteomes" id="UP000294114">
    <property type="component" value="Unassembled WGS sequence"/>
</dbReference>
<evidence type="ECO:0008006" key="4">
    <source>
        <dbReference type="Google" id="ProtNLM"/>
    </source>
</evidence>
<dbReference type="EMBL" id="SHLD01000001">
    <property type="protein sequence ID" value="RZU74435.1"/>
    <property type="molecule type" value="Genomic_DNA"/>
</dbReference>
<evidence type="ECO:0000256" key="1">
    <source>
        <dbReference type="SAM" id="MobiDB-lite"/>
    </source>
</evidence>
<keyword evidence="3" id="KW-1185">Reference proteome</keyword>
<feature type="region of interest" description="Disordered" evidence="1">
    <location>
        <begin position="38"/>
        <end position="60"/>
    </location>
</feature>
<evidence type="ECO:0000313" key="2">
    <source>
        <dbReference type="EMBL" id="RZU74435.1"/>
    </source>
</evidence>
<reference evidence="2 3" key="1">
    <citation type="submission" date="2019-02" db="EMBL/GenBank/DDBJ databases">
        <title>Sequencing the genomes of 1000 actinobacteria strains.</title>
        <authorList>
            <person name="Klenk H.-P."/>
        </authorList>
    </citation>
    <scope>NUCLEOTIDE SEQUENCE [LARGE SCALE GENOMIC DNA]</scope>
    <source>
        <strain evidence="2 3">DSM 45612</strain>
    </source>
</reference>
<proteinExistence type="predicted"/>
<comment type="caution">
    <text evidence="2">The sequence shown here is derived from an EMBL/GenBank/DDBJ whole genome shotgun (WGS) entry which is preliminary data.</text>
</comment>
<organism evidence="2 3">
    <name type="scientific">Micromonospora kangleipakensis</name>
    <dbReference type="NCBI Taxonomy" id="1077942"/>
    <lineage>
        <taxon>Bacteria</taxon>
        <taxon>Bacillati</taxon>
        <taxon>Actinomycetota</taxon>
        <taxon>Actinomycetes</taxon>
        <taxon>Micromonosporales</taxon>
        <taxon>Micromonosporaceae</taxon>
        <taxon>Micromonospora</taxon>
    </lineage>
</organism>
<dbReference type="AlphaFoldDB" id="A0A4Q8BB40"/>
<dbReference type="InterPro" id="IPR012340">
    <property type="entry name" value="NA-bd_OB-fold"/>
</dbReference>